<dbReference type="PANTHER" id="PTHR31793:SF27">
    <property type="entry name" value="NOVEL THIOESTERASE SUPERFAMILY DOMAIN AND SAPOSIN A-TYPE DOMAIN CONTAINING PROTEIN (0610012H03RIK)"/>
    <property type="match status" value="1"/>
</dbReference>
<dbReference type="STRING" id="351605.Gura_3609"/>
<evidence type="ECO:0000313" key="4">
    <source>
        <dbReference type="EMBL" id="ABQ27763.1"/>
    </source>
</evidence>
<comment type="similarity">
    <text evidence="1">Belongs to the 4-hydroxybenzoyl-CoA thioesterase family.</text>
</comment>
<evidence type="ECO:0000256" key="1">
    <source>
        <dbReference type="ARBA" id="ARBA00005953"/>
    </source>
</evidence>
<dbReference type="RefSeq" id="WP_011940418.1">
    <property type="nucleotide sequence ID" value="NC_009483.1"/>
</dbReference>
<dbReference type="PANTHER" id="PTHR31793">
    <property type="entry name" value="4-HYDROXYBENZOYL-COA THIOESTERASE FAMILY MEMBER"/>
    <property type="match status" value="1"/>
</dbReference>
<dbReference type="EMBL" id="CP000698">
    <property type="protein sequence ID" value="ABQ27763.1"/>
    <property type="molecule type" value="Genomic_DNA"/>
</dbReference>
<dbReference type="GO" id="GO:0047617">
    <property type="term" value="F:fatty acyl-CoA hydrolase activity"/>
    <property type="evidence" value="ECO:0007669"/>
    <property type="project" value="TreeGrafter"/>
</dbReference>
<dbReference type="Proteomes" id="UP000006695">
    <property type="component" value="Chromosome"/>
</dbReference>
<evidence type="ECO:0000313" key="5">
    <source>
        <dbReference type="Proteomes" id="UP000006695"/>
    </source>
</evidence>
<dbReference type="CDD" id="cd00586">
    <property type="entry name" value="4HBT"/>
    <property type="match status" value="1"/>
</dbReference>
<dbReference type="InterPro" id="IPR050563">
    <property type="entry name" value="4-hydroxybenzoyl-CoA_TE"/>
</dbReference>
<dbReference type="Pfam" id="PF03061">
    <property type="entry name" value="4HBT"/>
    <property type="match status" value="1"/>
</dbReference>
<dbReference type="SUPFAM" id="SSF54637">
    <property type="entry name" value="Thioesterase/thiol ester dehydrase-isomerase"/>
    <property type="match status" value="1"/>
</dbReference>
<protein>
    <submittedName>
        <fullName evidence="4">Thioesterase superfamily protein</fullName>
    </submittedName>
</protein>
<proteinExistence type="inferred from homology"/>
<name>A5G7J5_GEOUR</name>
<gene>
    <name evidence="4" type="ordered locus">Gura_3609</name>
</gene>
<keyword evidence="5" id="KW-1185">Reference proteome</keyword>
<dbReference type="HOGENOM" id="CLU_101141_3_0_7"/>
<organism evidence="4 5">
    <name type="scientific">Geotalea uraniireducens (strain Rf4)</name>
    <name type="common">Geobacter uraniireducens</name>
    <dbReference type="NCBI Taxonomy" id="351605"/>
    <lineage>
        <taxon>Bacteria</taxon>
        <taxon>Pseudomonadati</taxon>
        <taxon>Thermodesulfobacteriota</taxon>
        <taxon>Desulfuromonadia</taxon>
        <taxon>Geobacterales</taxon>
        <taxon>Geobacteraceae</taxon>
        <taxon>Geotalea</taxon>
    </lineage>
</organism>
<feature type="domain" description="Thioesterase" evidence="3">
    <location>
        <begin position="52"/>
        <end position="135"/>
    </location>
</feature>
<evidence type="ECO:0000256" key="2">
    <source>
        <dbReference type="ARBA" id="ARBA00022801"/>
    </source>
</evidence>
<sequence length="172" mass="19046">MTNEDKGTSLSSLLGPRASCLVHRSSLLVKEGLVNFHETLIKVRFNEVDAYKIAWHGHYVAWMEVGRNDLAGRFGLDAVQIADSGYLAPVVALELKFIRPARFGEELRVRTTLRRTETATLEFACDIFGEEGKLSASGRTVHALTDRDGVLQYALPQVIAERLQGLMAFLGV</sequence>
<dbReference type="InterPro" id="IPR006683">
    <property type="entry name" value="Thioestr_dom"/>
</dbReference>
<dbReference type="AlphaFoldDB" id="A5G7J5"/>
<evidence type="ECO:0000259" key="3">
    <source>
        <dbReference type="Pfam" id="PF03061"/>
    </source>
</evidence>
<dbReference type="InterPro" id="IPR029069">
    <property type="entry name" value="HotDog_dom_sf"/>
</dbReference>
<dbReference type="Gene3D" id="3.10.129.10">
    <property type="entry name" value="Hotdog Thioesterase"/>
    <property type="match status" value="1"/>
</dbReference>
<dbReference type="KEGG" id="gur:Gura_3609"/>
<reference evidence="4 5" key="1">
    <citation type="submission" date="2007-05" db="EMBL/GenBank/DDBJ databases">
        <title>Complete sequence of Geobacter uraniireducens Rf4.</title>
        <authorList>
            <consortium name="US DOE Joint Genome Institute"/>
            <person name="Copeland A."/>
            <person name="Lucas S."/>
            <person name="Lapidus A."/>
            <person name="Barry K."/>
            <person name="Detter J.C."/>
            <person name="Glavina del Rio T."/>
            <person name="Hammon N."/>
            <person name="Israni S."/>
            <person name="Dalin E."/>
            <person name="Tice H."/>
            <person name="Pitluck S."/>
            <person name="Chertkov O."/>
            <person name="Brettin T."/>
            <person name="Bruce D."/>
            <person name="Han C."/>
            <person name="Schmutz J."/>
            <person name="Larimer F."/>
            <person name="Land M."/>
            <person name="Hauser L."/>
            <person name="Kyrpides N."/>
            <person name="Mikhailova N."/>
            <person name="Shelobolina E."/>
            <person name="Aklujkar M."/>
            <person name="Lovley D."/>
            <person name="Richardson P."/>
        </authorList>
    </citation>
    <scope>NUCLEOTIDE SEQUENCE [LARGE SCALE GENOMIC DNA]</scope>
    <source>
        <strain evidence="4 5">Rf4</strain>
    </source>
</reference>
<accession>A5G7J5</accession>
<keyword evidence="2" id="KW-0378">Hydrolase</keyword>